<dbReference type="RefSeq" id="WP_184152010.1">
    <property type="nucleotide sequence ID" value="NZ_JACHKA010000001.1"/>
</dbReference>
<evidence type="ECO:0000313" key="2">
    <source>
        <dbReference type="EMBL" id="MBB5985508.1"/>
    </source>
</evidence>
<name>A0ABR6NG80_9SPHN</name>
<proteinExistence type="predicted"/>
<keyword evidence="1" id="KW-0472">Membrane</keyword>
<protein>
    <submittedName>
        <fullName evidence="2">Membrane protein AbrB (Regulator of aidB expression)</fullName>
    </submittedName>
</protein>
<sequence>MRFARILALLLVAATLGICGYYLWRMPFAWFHLPPAIIGVLMSVYFWRRAPKRKKARRAAALASCAVVPFIGASAVISLFTSPLPVWPVFMTLTALSILVAIVALTRIERKQAHIWADYYQDVA</sequence>
<keyword evidence="1" id="KW-1133">Transmembrane helix</keyword>
<comment type="caution">
    <text evidence="2">The sequence shown here is derived from an EMBL/GenBank/DDBJ whole genome shotgun (WGS) entry which is preliminary data.</text>
</comment>
<feature type="transmembrane region" description="Helical" evidence="1">
    <location>
        <begin position="86"/>
        <end position="105"/>
    </location>
</feature>
<evidence type="ECO:0000313" key="3">
    <source>
        <dbReference type="Proteomes" id="UP001138540"/>
    </source>
</evidence>
<dbReference type="EMBL" id="JACHKA010000001">
    <property type="protein sequence ID" value="MBB5985508.1"/>
    <property type="molecule type" value="Genomic_DNA"/>
</dbReference>
<keyword evidence="1" id="KW-0812">Transmembrane</keyword>
<gene>
    <name evidence="2" type="ORF">HNP60_001482</name>
</gene>
<organism evidence="2 3">
    <name type="scientific">Sphingobium lignivorans</name>
    <dbReference type="NCBI Taxonomy" id="2735886"/>
    <lineage>
        <taxon>Bacteria</taxon>
        <taxon>Pseudomonadati</taxon>
        <taxon>Pseudomonadota</taxon>
        <taxon>Alphaproteobacteria</taxon>
        <taxon>Sphingomonadales</taxon>
        <taxon>Sphingomonadaceae</taxon>
        <taxon>Sphingobium</taxon>
    </lineage>
</organism>
<feature type="transmembrane region" description="Helical" evidence="1">
    <location>
        <begin position="59"/>
        <end position="80"/>
    </location>
</feature>
<evidence type="ECO:0000256" key="1">
    <source>
        <dbReference type="SAM" id="Phobius"/>
    </source>
</evidence>
<feature type="transmembrane region" description="Helical" evidence="1">
    <location>
        <begin position="29"/>
        <end position="47"/>
    </location>
</feature>
<reference evidence="2 3" key="1">
    <citation type="submission" date="2020-08" db="EMBL/GenBank/DDBJ databases">
        <title>Exploring microbial biodiversity for novel pathways involved in the catabolism of aromatic compounds derived from lignin.</title>
        <authorList>
            <person name="Elkins J."/>
        </authorList>
    </citation>
    <scope>NUCLEOTIDE SEQUENCE [LARGE SCALE GENOMIC DNA]</scope>
    <source>
        <strain evidence="2 3">B1D3A</strain>
    </source>
</reference>
<accession>A0ABR6NG80</accession>
<keyword evidence="3" id="KW-1185">Reference proteome</keyword>
<dbReference type="Proteomes" id="UP001138540">
    <property type="component" value="Unassembled WGS sequence"/>
</dbReference>